<dbReference type="GO" id="GO:0003824">
    <property type="term" value="F:catalytic activity"/>
    <property type="evidence" value="ECO:0007669"/>
    <property type="project" value="InterPro"/>
</dbReference>
<name>A0A4R8GPJ8_9FIRM</name>
<evidence type="ECO:0000259" key="1">
    <source>
        <dbReference type="Pfam" id="PF02441"/>
    </source>
</evidence>
<dbReference type="InterPro" id="IPR036551">
    <property type="entry name" value="Flavin_trans-like"/>
</dbReference>
<dbReference type="Gene3D" id="3.40.50.1950">
    <property type="entry name" value="Flavin prenyltransferase-like"/>
    <property type="match status" value="1"/>
</dbReference>
<dbReference type="RefSeq" id="WP_166668008.1">
    <property type="nucleotide sequence ID" value="NZ_SOEG01000038.1"/>
</dbReference>
<proteinExistence type="predicted"/>
<organism evidence="2 3">
    <name type="scientific">Orenia marismortui</name>
    <dbReference type="NCBI Taxonomy" id="46469"/>
    <lineage>
        <taxon>Bacteria</taxon>
        <taxon>Bacillati</taxon>
        <taxon>Bacillota</taxon>
        <taxon>Clostridia</taxon>
        <taxon>Halanaerobiales</taxon>
        <taxon>Halobacteroidaceae</taxon>
        <taxon>Orenia</taxon>
    </lineage>
</organism>
<evidence type="ECO:0000313" key="3">
    <source>
        <dbReference type="Proteomes" id="UP000295832"/>
    </source>
</evidence>
<reference evidence="2 3" key="1">
    <citation type="submission" date="2019-03" db="EMBL/GenBank/DDBJ databases">
        <title>Subsurface microbial communities from deep shales in Ohio and West Virginia, USA.</title>
        <authorList>
            <person name="Wrighton K."/>
        </authorList>
    </citation>
    <scope>NUCLEOTIDE SEQUENCE [LARGE SCALE GENOMIC DNA]</scope>
    <source>
        <strain evidence="2 3">MSL 6dP</strain>
    </source>
</reference>
<keyword evidence="3" id="KW-1185">Reference proteome</keyword>
<dbReference type="STRING" id="926561.GCA_000379025_03048"/>
<comment type="caution">
    <text evidence="2">The sequence shown here is derived from an EMBL/GenBank/DDBJ whole genome shotgun (WGS) entry which is preliminary data.</text>
</comment>
<dbReference type="InterPro" id="IPR003382">
    <property type="entry name" value="Flavoprotein"/>
</dbReference>
<dbReference type="Pfam" id="PF02441">
    <property type="entry name" value="Flavoprotein"/>
    <property type="match status" value="1"/>
</dbReference>
<accession>A0A4R8GPJ8</accession>
<dbReference type="AlphaFoldDB" id="A0A4R8GPJ8"/>
<evidence type="ECO:0000313" key="2">
    <source>
        <dbReference type="EMBL" id="TDX46628.1"/>
    </source>
</evidence>
<dbReference type="Proteomes" id="UP000295832">
    <property type="component" value="Unassembled WGS sequence"/>
</dbReference>
<sequence length="191" mass="21361">MGVEGKRIAFVLTGDYEDIKDELIGTIKSLIELDAKVYLIISELLQDKDTKIERIANKSLLSIVDGERLIVNPEEFSLQDSFDIIVVASCNENIIFKVANNIVDDLVSTMVKNQLVNQCPVVLAIKNDNKLEDNSKDIGTLLNSKNIYLLPFGQNNTIGSLVVRTDLLLETIEYGVEGRQLKPVYIEYKGI</sequence>
<dbReference type="SUPFAM" id="SSF52507">
    <property type="entry name" value="Homo-oligomeric flavin-containing Cys decarboxylases, HFCD"/>
    <property type="match status" value="1"/>
</dbReference>
<gene>
    <name evidence="2" type="ORF">C7959_13821</name>
</gene>
<feature type="domain" description="Flavoprotein" evidence="1">
    <location>
        <begin position="6"/>
        <end position="152"/>
    </location>
</feature>
<dbReference type="EMBL" id="SOEG01000038">
    <property type="protein sequence ID" value="TDX46628.1"/>
    <property type="molecule type" value="Genomic_DNA"/>
</dbReference>
<protein>
    <submittedName>
        <fullName evidence="2">Dipicolinate synthase subunit B</fullName>
    </submittedName>
</protein>